<evidence type="ECO:0000259" key="3">
    <source>
        <dbReference type="PROSITE" id="PS50977"/>
    </source>
</evidence>
<keyword evidence="5" id="KW-1185">Reference proteome</keyword>
<organism evidence="4 5">
    <name type="scientific">Rugosimonospora africana</name>
    <dbReference type="NCBI Taxonomy" id="556532"/>
    <lineage>
        <taxon>Bacteria</taxon>
        <taxon>Bacillati</taxon>
        <taxon>Actinomycetota</taxon>
        <taxon>Actinomycetes</taxon>
        <taxon>Micromonosporales</taxon>
        <taxon>Micromonosporaceae</taxon>
        <taxon>Rugosimonospora</taxon>
    </lineage>
</organism>
<feature type="domain" description="HTH tetR-type" evidence="3">
    <location>
        <begin position="13"/>
        <end position="73"/>
    </location>
</feature>
<evidence type="ECO:0000313" key="5">
    <source>
        <dbReference type="Proteomes" id="UP000642748"/>
    </source>
</evidence>
<reference evidence="4" key="1">
    <citation type="submission" date="2021-01" db="EMBL/GenBank/DDBJ databases">
        <title>Whole genome shotgun sequence of Rugosimonospora africana NBRC 104875.</title>
        <authorList>
            <person name="Komaki H."/>
            <person name="Tamura T."/>
        </authorList>
    </citation>
    <scope>NUCLEOTIDE SEQUENCE</scope>
    <source>
        <strain evidence="4">NBRC 104875</strain>
    </source>
</reference>
<dbReference type="SUPFAM" id="SSF48498">
    <property type="entry name" value="Tetracyclin repressor-like, C-terminal domain"/>
    <property type="match status" value="1"/>
</dbReference>
<accession>A0A8J3R2S1</accession>
<dbReference type="Pfam" id="PF17920">
    <property type="entry name" value="TetR_C_16"/>
    <property type="match status" value="1"/>
</dbReference>
<proteinExistence type="predicted"/>
<dbReference type="Pfam" id="PF00440">
    <property type="entry name" value="TetR_N"/>
    <property type="match status" value="1"/>
</dbReference>
<dbReference type="GO" id="GO:0003700">
    <property type="term" value="F:DNA-binding transcription factor activity"/>
    <property type="evidence" value="ECO:0007669"/>
    <property type="project" value="TreeGrafter"/>
</dbReference>
<evidence type="ECO:0000256" key="2">
    <source>
        <dbReference type="PROSITE-ProRule" id="PRU00335"/>
    </source>
</evidence>
<dbReference type="Proteomes" id="UP000642748">
    <property type="component" value="Unassembled WGS sequence"/>
</dbReference>
<dbReference type="InterPro" id="IPR041678">
    <property type="entry name" value="TetR_C_16"/>
</dbReference>
<dbReference type="PANTHER" id="PTHR30055:SF235">
    <property type="entry name" value="TRANSCRIPTIONAL REGULATORY PROTEIN"/>
    <property type="match status" value="1"/>
</dbReference>
<evidence type="ECO:0000256" key="1">
    <source>
        <dbReference type="ARBA" id="ARBA00023125"/>
    </source>
</evidence>
<dbReference type="PANTHER" id="PTHR30055">
    <property type="entry name" value="HTH-TYPE TRANSCRIPTIONAL REGULATOR RUTR"/>
    <property type="match status" value="1"/>
</dbReference>
<gene>
    <name evidence="4" type="ORF">Raf01_89010</name>
</gene>
<keyword evidence="1 2" id="KW-0238">DNA-binding</keyword>
<dbReference type="Gene3D" id="1.10.10.60">
    <property type="entry name" value="Homeodomain-like"/>
    <property type="match status" value="1"/>
</dbReference>
<dbReference type="Gene3D" id="1.10.357.10">
    <property type="entry name" value="Tetracycline Repressor, domain 2"/>
    <property type="match status" value="1"/>
</dbReference>
<dbReference type="AlphaFoldDB" id="A0A8J3R2S1"/>
<name>A0A8J3R2S1_9ACTN</name>
<dbReference type="InterPro" id="IPR001647">
    <property type="entry name" value="HTH_TetR"/>
</dbReference>
<feature type="DNA-binding region" description="H-T-H motif" evidence="2">
    <location>
        <begin position="36"/>
        <end position="55"/>
    </location>
</feature>
<dbReference type="InterPro" id="IPR036271">
    <property type="entry name" value="Tet_transcr_reg_TetR-rel_C_sf"/>
</dbReference>
<dbReference type="PROSITE" id="PS50977">
    <property type="entry name" value="HTH_TETR_2"/>
    <property type="match status" value="1"/>
</dbReference>
<dbReference type="GO" id="GO:0000976">
    <property type="term" value="F:transcription cis-regulatory region binding"/>
    <property type="evidence" value="ECO:0007669"/>
    <property type="project" value="TreeGrafter"/>
</dbReference>
<dbReference type="PRINTS" id="PR00455">
    <property type="entry name" value="HTHTETR"/>
</dbReference>
<dbReference type="SUPFAM" id="SSF46689">
    <property type="entry name" value="Homeodomain-like"/>
    <property type="match status" value="1"/>
</dbReference>
<comment type="caution">
    <text evidence="4">The sequence shown here is derived from an EMBL/GenBank/DDBJ whole genome shotgun (WGS) entry which is preliminary data.</text>
</comment>
<dbReference type="InterPro" id="IPR050109">
    <property type="entry name" value="HTH-type_TetR-like_transc_reg"/>
</dbReference>
<evidence type="ECO:0000313" key="4">
    <source>
        <dbReference type="EMBL" id="GIH20729.1"/>
    </source>
</evidence>
<dbReference type="InterPro" id="IPR009057">
    <property type="entry name" value="Homeodomain-like_sf"/>
</dbReference>
<dbReference type="RefSeq" id="WP_203924152.1">
    <property type="nucleotide sequence ID" value="NZ_BONZ01000104.1"/>
</dbReference>
<sequence length="185" mass="20145">MTKDATPRRRDASASRDRLLDAARELFADRGYDRTTARDIGERAGVDPAMIARYFGGKAQLFIATLHAQDGPHPADLLDPDRLASLLERIGRHGPGPVFQAAVRPYGDPDAQDAARVELERRVVAPLRQRLENDGDPRPELRAELLIAAFIGVVLARSTGTFAHLAGASNDELLPLLQELLAPPS</sequence>
<protein>
    <submittedName>
        <fullName evidence="4">TetR family transcriptional regulator</fullName>
    </submittedName>
</protein>
<dbReference type="EMBL" id="BONZ01000104">
    <property type="protein sequence ID" value="GIH20729.1"/>
    <property type="molecule type" value="Genomic_DNA"/>
</dbReference>